<comment type="similarity">
    <text evidence="1">Belongs to the SfsA family.</text>
</comment>
<dbReference type="AlphaFoldDB" id="A0A285SKV3"/>
<evidence type="ECO:0000313" key="4">
    <source>
        <dbReference type="EMBL" id="SOC08616.1"/>
    </source>
</evidence>
<evidence type="ECO:0000256" key="1">
    <source>
        <dbReference type="HAMAP-Rule" id="MF_00095"/>
    </source>
</evidence>
<dbReference type="CDD" id="cd22359">
    <property type="entry name" value="SfsA-like_bacterial"/>
    <property type="match status" value="1"/>
</dbReference>
<dbReference type="Gene3D" id="2.40.50.580">
    <property type="match status" value="1"/>
</dbReference>
<dbReference type="HAMAP" id="MF_00095">
    <property type="entry name" value="SfsA"/>
    <property type="match status" value="1"/>
</dbReference>
<evidence type="ECO:0000259" key="2">
    <source>
        <dbReference type="Pfam" id="PF03749"/>
    </source>
</evidence>
<dbReference type="Proteomes" id="UP000219636">
    <property type="component" value="Unassembled WGS sequence"/>
</dbReference>
<protein>
    <recommendedName>
        <fullName evidence="1">Sugar fermentation stimulation protein homolog</fullName>
    </recommendedName>
</protein>
<dbReference type="RefSeq" id="WP_097073379.1">
    <property type="nucleotide sequence ID" value="NZ_OBMQ01000005.1"/>
</dbReference>
<feature type="domain" description="SfsA N-terminal OB" evidence="3">
    <location>
        <begin position="12"/>
        <end position="77"/>
    </location>
</feature>
<name>A0A285SKV3_9BACL</name>
<sequence length="231" mass="26012">MKYKQIVQGRLLKRVNRFIAEVIINGSIERVHVKNTGRLKELLYPENAVILEASDNPKRTTKYSIIAANKNNKWINIDSQAPNATTFEALKEGKIKEIGEVSLLKKEVTFGDSRFDFYYEKGNERGFLEVKGVTLEKDGVASFPDAPTLRGTKHVLEMCQAVQEGYKGIILFVIQMQGCKKFVPNQEMDANFAKALQQASQQGVKIIAYDSIVEEDGLLLDEPIPVNFAQK</sequence>
<dbReference type="Gene3D" id="3.40.1350.60">
    <property type="match status" value="1"/>
</dbReference>
<gene>
    <name evidence="1" type="primary">sfsA</name>
    <name evidence="4" type="ORF">SAMN05880501_105114</name>
</gene>
<evidence type="ECO:0000313" key="5">
    <source>
        <dbReference type="Proteomes" id="UP000219636"/>
    </source>
</evidence>
<dbReference type="InterPro" id="IPR040452">
    <property type="entry name" value="SfsA_C"/>
</dbReference>
<dbReference type="InterPro" id="IPR041465">
    <property type="entry name" value="SfsA_N"/>
</dbReference>
<dbReference type="PANTHER" id="PTHR30545">
    <property type="entry name" value="SUGAR FERMENTATION STIMULATION PROTEIN A"/>
    <property type="match status" value="1"/>
</dbReference>
<dbReference type="EMBL" id="OBMQ01000005">
    <property type="protein sequence ID" value="SOC08616.1"/>
    <property type="molecule type" value="Genomic_DNA"/>
</dbReference>
<organism evidence="4 5">
    <name type="scientific">Ureibacillus xyleni</name>
    <dbReference type="NCBI Taxonomy" id="614648"/>
    <lineage>
        <taxon>Bacteria</taxon>
        <taxon>Bacillati</taxon>
        <taxon>Bacillota</taxon>
        <taxon>Bacilli</taxon>
        <taxon>Bacillales</taxon>
        <taxon>Caryophanaceae</taxon>
        <taxon>Ureibacillus</taxon>
    </lineage>
</organism>
<keyword evidence="5" id="KW-1185">Reference proteome</keyword>
<dbReference type="GO" id="GO:0003677">
    <property type="term" value="F:DNA binding"/>
    <property type="evidence" value="ECO:0007669"/>
    <property type="project" value="InterPro"/>
</dbReference>
<dbReference type="InterPro" id="IPR005224">
    <property type="entry name" value="SfsA"/>
</dbReference>
<accession>A0A285SKV3</accession>
<dbReference type="PANTHER" id="PTHR30545:SF2">
    <property type="entry name" value="SUGAR FERMENTATION STIMULATION PROTEIN A"/>
    <property type="match status" value="1"/>
</dbReference>
<dbReference type="OrthoDB" id="9802365at2"/>
<reference evidence="5" key="1">
    <citation type="submission" date="2017-08" db="EMBL/GenBank/DDBJ databases">
        <authorList>
            <person name="Varghese N."/>
            <person name="Submissions S."/>
        </authorList>
    </citation>
    <scope>NUCLEOTIDE SEQUENCE [LARGE SCALE GENOMIC DNA]</scope>
    <source>
        <strain evidence="5">JC22</strain>
    </source>
</reference>
<evidence type="ECO:0000259" key="3">
    <source>
        <dbReference type="Pfam" id="PF17746"/>
    </source>
</evidence>
<dbReference type="Pfam" id="PF17746">
    <property type="entry name" value="SfsA_N"/>
    <property type="match status" value="1"/>
</dbReference>
<dbReference type="Pfam" id="PF03749">
    <property type="entry name" value="SfsA"/>
    <property type="match status" value="1"/>
</dbReference>
<proteinExistence type="inferred from homology"/>
<feature type="domain" description="Sugar fermentation stimulation protein C-terminal" evidence="2">
    <location>
        <begin position="80"/>
        <end position="216"/>
    </location>
</feature>
<dbReference type="NCBIfam" id="TIGR00230">
    <property type="entry name" value="sfsA"/>
    <property type="match status" value="1"/>
</dbReference>